<organism evidence="11 12">
    <name type="scientific">Devosia rhizoryzae</name>
    <dbReference type="NCBI Taxonomy" id="2774137"/>
    <lineage>
        <taxon>Bacteria</taxon>
        <taxon>Pseudomonadati</taxon>
        <taxon>Pseudomonadota</taxon>
        <taxon>Alphaproteobacteria</taxon>
        <taxon>Hyphomicrobiales</taxon>
        <taxon>Devosiaceae</taxon>
        <taxon>Devosia</taxon>
    </lineage>
</organism>
<reference evidence="11 12" key="1">
    <citation type="submission" date="2021-01" db="EMBL/GenBank/DDBJ databases">
        <title>Genome seq and assembly of Devosia sp. LEGU1.</title>
        <authorList>
            <person name="Chhetri G."/>
        </authorList>
    </citation>
    <scope>NUCLEOTIDE SEQUENCE [LARGE SCALE GENOMIC DNA]</scope>
    <source>
        <strain evidence="11 12">LEGU1</strain>
    </source>
</reference>
<dbReference type="SMART" id="SM00911">
    <property type="entry name" value="HWE_HK"/>
    <property type="match status" value="1"/>
</dbReference>
<evidence type="ECO:0000256" key="2">
    <source>
        <dbReference type="ARBA" id="ARBA00012438"/>
    </source>
</evidence>
<feature type="coiled-coil region" evidence="8">
    <location>
        <begin position="345"/>
        <end position="372"/>
    </location>
</feature>
<evidence type="ECO:0000256" key="4">
    <source>
        <dbReference type="ARBA" id="ARBA00022679"/>
    </source>
</evidence>
<feature type="transmembrane region" description="Helical" evidence="9">
    <location>
        <begin position="293"/>
        <end position="313"/>
    </location>
</feature>
<feature type="domain" description="Signal transduction histidine kinase HWE region" evidence="10">
    <location>
        <begin position="372"/>
        <end position="455"/>
    </location>
</feature>
<dbReference type="Gene3D" id="3.30.565.10">
    <property type="entry name" value="Histidine kinase-like ATPase, C-terminal domain"/>
    <property type="match status" value="1"/>
</dbReference>
<evidence type="ECO:0000313" key="11">
    <source>
        <dbReference type="EMBL" id="QQR38975.1"/>
    </source>
</evidence>
<evidence type="ECO:0000256" key="9">
    <source>
        <dbReference type="SAM" id="Phobius"/>
    </source>
</evidence>
<feature type="transmembrane region" description="Helical" evidence="9">
    <location>
        <begin position="26"/>
        <end position="49"/>
    </location>
</feature>
<dbReference type="EMBL" id="CP068046">
    <property type="protein sequence ID" value="QQR38975.1"/>
    <property type="molecule type" value="Genomic_DNA"/>
</dbReference>
<keyword evidence="4" id="KW-0808">Transferase</keyword>
<keyword evidence="12" id="KW-1185">Reference proteome</keyword>
<evidence type="ECO:0000256" key="8">
    <source>
        <dbReference type="SAM" id="Coils"/>
    </source>
</evidence>
<evidence type="ECO:0000256" key="6">
    <source>
        <dbReference type="ARBA" id="ARBA00022777"/>
    </source>
</evidence>
<proteinExistence type="predicted"/>
<keyword evidence="5" id="KW-0547">Nucleotide-binding</keyword>
<keyword evidence="9" id="KW-1133">Transmembrane helix</keyword>
<evidence type="ECO:0000256" key="7">
    <source>
        <dbReference type="ARBA" id="ARBA00022840"/>
    </source>
</evidence>
<dbReference type="EC" id="2.7.13.3" evidence="2"/>
<dbReference type="PANTHER" id="PTHR41523">
    <property type="entry name" value="TWO-COMPONENT SYSTEM SENSOR PROTEIN"/>
    <property type="match status" value="1"/>
</dbReference>
<evidence type="ECO:0000256" key="5">
    <source>
        <dbReference type="ARBA" id="ARBA00022741"/>
    </source>
</evidence>
<accession>A0ABX7C421</accession>
<comment type="catalytic activity">
    <reaction evidence="1">
        <text>ATP + protein L-histidine = ADP + protein N-phospho-L-histidine.</text>
        <dbReference type="EC" id="2.7.13.3"/>
    </reaction>
</comment>
<dbReference type="RefSeq" id="WP_201632274.1">
    <property type="nucleotide sequence ID" value="NZ_CP068046.1"/>
</dbReference>
<dbReference type="Proteomes" id="UP000595857">
    <property type="component" value="Chromosome"/>
</dbReference>
<evidence type="ECO:0000313" key="12">
    <source>
        <dbReference type="Proteomes" id="UP000595857"/>
    </source>
</evidence>
<protein>
    <recommendedName>
        <fullName evidence="2">histidine kinase</fullName>
        <ecNumber evidence="2">2.7.13.3</ecNumber>
    </recommendedName>
</protein>
<dbReference type="InterPro" id="IPR036890">
    <property type="entry name" value="HATPase_C_sf"/>
</dbReference>
<evidence type="ECO:0000259" key="10">
    <source>
        <dbReference type="SMART" id="SM00911"/>
    </source>
</evidence>
<keyword evidence="7" id="KW-0067">ATP-binding</keyword>
<keyword evidence="8" id="KW-0175">Coiled coil</keyword>
<keyword evidence="6 11" id="KW-0418">Kinase</keyword>
<gene>
    <name evidence="11" type="ORF">JI748_14680</name>
</gene>
<dbReference type="GO" id="GO:0016301">
    <property type="term" value="F:kinase activity"/>
    <property type="evidence" value="ECO:0007669"/>
    <property type="project" value="UniProtKB-KW"/>
</dbReference>
<dbReference type="PANTHER" id="PTHR41523:SF7">
    <property type="entry name" value="HISTIDINE KINASE"/>
    <property type="match status" value="1"/>
</dbReference>
<evidence type="ECO:0000256" key="1">
    <source>
        <dbReference type="ARBA" id="ARBA00000085"/>
    </source>
</evidence>
<dbReference type="InterPro" id="IPR011102">
    <property type="entry name" value="Sig_transdc_His_kinase_HWE"/>
</dbReference>
<evidence type="ECO:0000256" key="3">
    <source>
        <dbReference type="ARBA" id="ARBA00022553"/>
    </source>
</evidence>
<dbReference type="Pfam" id="PF07536">
    <property type="entry name" value="HWE_HK"/>
    <property type="match status" value="1"/>
</dbReference>
<keyword evidence="9" id="KW-0472">Membrane</keyword>
<keyword evidence="9" id="KW-0812">Transmembrane</keyword>
<sequence length="572" mass="61629">MAQTTVPDGVGNGASQRPKHAFVRPLALYLFALILVILIPSLIVALVLINRTNDAQEDVVQALTNATVQAIGQTVDREVSGMVTTLRVLSTTSALDAGNLAELHRRGEMALIGTGAHLIAVDADLRQLLNTRVPFGQTDGQTSDPETAAKAVTRKLPTISGVFFGRTAQTTVFNVWLPIENNPAVRLLALTQNTQDLLPALQSRQLPGGWHAALVDARNNVIVATADTGLEPNTNLSLRQGIDLPSGEWVSEELNGEKVVTSEWRSNLTGWRVVAWAEADRIQKPLGDSILQLGAWGIAIALVAALVATLIATRIGESVQGLRLDAARLGRGEMIYPRTYPVTEIAEISKALAEASEQRKTAERDNRFLMRELAHRSKNQMAVINAMAKQTARGATDVRSYVAALEKRIMGLARSTDLLLANGRAGVMLRDLVELQLAPFLPGVNENRARVEGPDLRINPQGAQILGMALHELATNATRHGAFSVSDGTLALTWHVQGDELVLNWRESVAGPLVIETGRTGFGTIVLRTMVGGALGAQVQREAHPDGVEWTFHVPLSALDPAFAAERPDEKP</sequence>
<keyword evidence="3" id="KW-0597">Phosphoprotein</keyword>
<name>A0ABX7C421_9HYPH</name>